<organism evidence="1 2">
    <name type="scientific">Steinernema glaseri</name>
    <dbReference type="NCBI Taxonomy" id="37863"/>
    <lineage>
        <taxon>Eukaryota</taxon>
        <taxon>Metazoa</taxon>
        <taxon>Ecdysozoa</taxon>
        <taxon>Nematoda</taxon>
        <taxon>Chromadorea</taxon>
        <taxon>Rhabditida</taxon>
        <taxon>Tylenchina</taxon>
        <taxon>Panagrolaimomorpha</taxon>
        <taxon>Strongyloidoidea</taxon>
        <taxon>Steinernematidae</taxon>
        <taxon>Steinernema</taxon>
    </lineage>
</organism>
<keyword evidence="1" id="KW-1185">Reference proteome</keyword>
<proteinExistence type="predicted"/>
<dbReference type="AlphaFoldDB" id="A0A1I8ALS2"/>
<protein>
    <submittedName>
        <fullName evidence="2">Ovule protein</fullName>
    </submittedName>
</protein>
<reference evidence="2" key="1">
    <citation type="submission" date="2016-11" db="UniProtKB">
        <authorList>
            <consortium name="WormBaseParasite"/>
        </authorList>
    </citation>
    <scope>IDENTIFICATION</scope>
</reference>
<name>A0A1I8ALS2_9BILA</name>
<evidence type="ECO:0000313" key="1">
    <source>
        <dbReference type="Proteomes" id="UP000095287"/>
    </source>
</evidence>
<sequence length="138" mass="15555">MSPASSRSLVYEEVNKELRRSLFHRSVHSGLLLSKQQGLQPHSVQTTSIINDTLLTTNAWTIADNEETSNPLTYVCVPVPRLSKGKKWFSVRGNEVVILRAKKTSMFQGSEPGEVWNQPRSEEFSVCNSIHSERPETV</sequence>
<dbReference type="Proteomes" id="UP000095287">
    <property type="component" value="Unplaced"/>
</dbReference>
<evidence type="ECO:0000313" key="2">
    <source>
        <dbReference type="WBParaSite" id="L893_g7036.t1"/>
    </source>
</evidence>
<accession>A0A1I8ALS2</accession>
<dbReference type="WBParaSite" id="L893_g7036.t1">
    <property type="protein sequence ID" value="L893_g7036.t1"/>
    <property type="gene ID" value="L893_g7036"/>
</dbReference>